<dbReference type="PANTHER" id="PTHR24320">
    <property type="entry name" value="RETINOL DEHYDROGENASE"/>
    <property type="match status" value="1"/>
</dbReference>
<sequence>MQRTIFIQAIFFEQASRPLVLDLADLSTIKASAEVFTSAESRFHVLFNNAGYMGPENGVEQTLQGYEMHFGVNCVGPFLFTKLLTPTLIVTARDTATAPGTVRVIFSSSFAADIFCDKNTNSIVDVDNLEFHVNKAA</sequence>
<keyword evidence="2" id="KW-0521">NADP</keyword>
<dbReference type="Proteomes" id="UP001430848">
    <property type="component" value="Unassembled WGS sequence"/>
</dbReference>
<dbReference type="SUPFAM" id="SSF51735">
    <property type="entry name" value="NAD(P)-binding Rossmann-fold domains"/>
    <property type="match status" value="1"/>
</dbReference>
<keyword evidence="3" id="KW-0560">Oxidoreductase</keyword>
<keyword evidence="5" id="KW-1185">Reference proteome</keyword>
<evidence type="ECO:0000256" key="3">
    <source>
        <dbReference type="ARBA" id="ARBA00023002"/>
    </source>
</evidence>
<dbReference type="Gene3D" id="3.40.50.720">
    <property type="entry name" value="NAD(P)-binding Rossmann-like Domain"/>
    <property type="match status" value="1"/>
</dbReference>
<evidence type="ECO:0000256" key="1">
    <source>
        <dbReference type="ARBA" id="ARBA00006484"/>
    </source>
</evidence>
<gene>
    <name evidence="4" type="primary">RDH1_5</name>
    <name evidence="4" type="ORF">SLS63_013156</name>
</gene>
<dbReference type="PANTHER" id="PTHR24320:SF236">
    <property type="entry name" value="SHORT-CHAIN DEHYDROGENASE-RELATED"/>
    <property type="match status" value="1"/>
</dbReference>
<name>A0ABR1NPC1_DIAER</name>
<dbReference type="EMBL" id="JAKNSF020000166">
    <property type="protein sequence ID" value="KAK7709641.1"/>
    <property type="molecule type" value="Genomic_DNA"/>
</dbReference>
<proteinExistence type="inferred from homology"/>
<reference evidence="4 5" key="1">
    <citation type="submission" date="2024-02" db="EMBL/GenBank/DDBJ databases">
        <title>De novo assembly and annotation of 12 fungi associated with fruit tree decline syndrome in Ontario, Canada.</title>
        <authorList>
            <person name="Sulman M."/>
            <person name="Ellouze W."/>
            <person name="Ilyukhin E."/>
        </authorList>
    </citation>
    <scope>NUCLEOTIDE SEQUENCE [LARGE SCALE GENOMIC DNA]</scope>
    <source>
        <strain evidence="4 5">M169</strain>
    </source>
</reference>
<dbReference type="InterPro" id="IPR036291">
    <property type="entry name" value="NAD(P)-bd_dom_sf"/>
</dbReference>
<comment type="similarity">
    <text evidence="1">Belongs to the short-chain dehydrogenases/reductases (SDR) family.</text>
</comment>
<organism evidence="4 5">
    <name type="scientific">Diaporthe eres</name>
    <name type="common">Phomopsis oblonga</name>
    <dbReference type="NCBI Taxonomy" id="83184"/>
    <lineage>
        <taxon>Eukaryota</taxon>
        <taxon>Fungi</taxon>
        <taxon>Dikarya</taxon>
        <taxon>Ascomycota</taxon>
        <taxon>Pezizomycotina</taxon>
        <taxon>Sordariomycetes</taxon>
        <taxon>Sordariomycetidae</taxon>
        <taxon>Diaporthales</taxon>
        <taxon>Diaporthaceae</taxon>
        <taxon>Diaporthe</taxon>
        <taxon>Diaporthe eres species complex</taxon>
    </lineage>
</organism>
<evidence type="ECO:0000256" key="2">
    <source>
        <dbReference type="ARBA" id="ARBA00022857"/>
    </source>
</evidence>
<evidence type="ECO:0000313" key="4">
    <source>
        <dbReference type="EMBL" id="KAK7709641.1"/>
    </source>
</evidence>
<dbReference type="InterPro" id="IPR002347">
    <property type="entry name" value="SDR_fam"/>
</dbReference>
<dbReference type="Pfam" id="PF00106">
    <property type="entry name" value="adh_short"/>
    <property type="match status" value="1"/>
</dbReference>
<comment type="caution">
    <text evidence="4">The sequence shown here is derived from an EMBL/GenBank/DDBJ whole genome shotgun (WGS) entry which is preliminary data.</text>
</comment>
<accession>A0ABR1NPC1</accession>
<protein>
    <submittedName>
        <fullName evidence="4">Short-chain alcohol dehydrogenase</fullName>
    </submittedName>
</protein>
<evidence type="ECO:0000313" key="5">
    <source>
        <dbReference type="Proteomes" id="UP001430848"/>
    </source>
</evidence>